<feature type="transmembrane region" description="Helical" evidence="10">
    <location>
        <begin position="145"/>
        <end position="161"/>
    </location>
</feature>
<feature type="transmembrane region" description="Helical" evidence="10">
    <location>
        <begin position="82"/>
        <end position="103"/>
    </location>
</feature>
<evidence type="ECO:0000256" key="8">
    <source>
        <dbReference type="ARBA" id="ARBA00023209"/>
    </source>
</evidence>
<keyword evidence="7 10" id="KW-0472">Membrane</keyword>
<evidence type="ECO:0000256" key="3">
    <source>
        <dbReference type="ARBA" id="ARBA00022679"/>
    </source>
</evidence>
<evidence type="ECO:0000313" key="13">
    <source>
        <dbReference type="EMBL" id="VEP12392.1"/>
    </source>
</evidence>
<keyword evidence="5 10" id="KW-1133">Transmembrane helix</keyword>
<dbReference type="PANTHER" id="PTHR43615">
    <property type="entry name" value="PHOSPHOENOLPYRUVATE SYNTHASE-RELATED"/>
    <property type="match status" value="1"/>
</dbReference>
<protein>
    <submittedName>
        <fullName evidence="13">Phosphoenolpyruvate synthase/pyruvate phosphate dikinase</fullName>
    </submittedName>
</protein>
<dbReference type="InterPro" id="IPR013815">
    <property type="entry name" value="ATP_grasp_subdomain_1"/>
</dbReference>
<proteinExistence type="predicted"/>
<dbReference type="SUPFAM" id="SSF56059">
    <property type="entry name" value="Glutathione synthetase ATP-binding domain-like"/>
    <property type="match status" value="1"/>
</dbReference>
<evidence type="ECO:0000256" key="9">
    <source>
        <dbReference type="ARBA" id="ARBA00023264"/>
    </source>
</evidence>
<keyword evidence="9" id="KW-1208">Phospholipid metabolism</keyword>
<name>A0A563VLV4_9CYAN</name>
<evidence type="ECO:0000256" key="4">
    <source>
        <dbReference type="ARBA" id="ARBA00022692"/>
    </source>
</evidence>
<keyword evidence="13" id="KW-0670">Pyruvate</keyword>
<dbReference type="AlphaFoldDB" id="A0A563VLV4"/>
<keyword evidence="6" id="KW-0443">Lipid metabolism</keyword>
<dbReference type="PANTHER" id="PTHR43615:SF1">
    <property type="entry name" value="PPDK_N DOMAIN-CONTAINING PROTEIN"/>
    <property type="match status" value="1"/>
</dbReference>
<feature type="domain" description="PEP-utilising enzyme mobile" evidence="11">
    <location>
        <begin position="904"/>
        <end position="974"/>
    </location>
</feature>
<dbReference type="EMBL" id="CAACVJ010000054">
    <property type="protein sequence ID" value="VEP12392.1"/>
    <property type="molecule type" value="Genomic_DNA"/>
</dbReference>
<dbReference type="GO" id="GO:0005524">
    <property type="term" value="F:ATP binding"/>
    <property type="evidence" value="ECO:0007669"/>
    <property type="project" value="InterPro"/>
</dbReference>
<dbReference type="InterPro" id="IPR003811">
    <property type="entry name" value="G3P_acylTferase_PlsY"/>
</dbReference>
<dbReference type="OrthoDB" id="9765468at2"/>
<evidence type="ECO:0000256" key="2">
    <source>
        <dbReference type="ARBA" id="ARBA00022516"/>
    </source>
</evidence>
<keyword evidence="13" id="KW-0418">Kinase</keyword>
<dbReference type="Pfam" id="PF01326">
    <property type="entry name" value="PPDK_N"/>
    <property type="match status" value="1"/>
</dbReference>
<keyword evidence="4 10" id="KW-0812">Transmembrane</keyword>
<dbReference type="GO" id="GO:0043772">
    <property type="term" value="F:acyl-phosphate glycerol-3-phosphate acyltransferase activity"/>
    <property type="evidence" value="ECO:0007669"/>
    <property type="project" value="InterPro"/>
</dbReference>
<dbReference type="Gene3D" id="3.30.470.20">
    <property type="entry name" value="ATP-grasp fold, B domain"/>
    <property type="match status" value="1"/>
</dbReference>
<feature type="domain" description="Pyruvate phosphate dikinase AMP/ATP-binding" evidence="12">
    <location>
        <begin position="266"/>
        <end position="464"/>
    </location>
</feature>
<dbReference type="Gene3D" id="3.50.30.10">
    <property type="entry name" value="Phosphohistidine domain"/>
    <property type="match status" value="1"/>
</dbReference>
<evidence type="ECO:0000259" key="12">
    <source>
        <dbReference type="Pfam" id="PF01326"/>
    </source>
</evidence>
<feature type="transmembrane region" description="Helical" evidence="10">
    <location>
        <begin position="115"/>
        <end position="138"/>
    </location>
</feature>
<dbReference type="SUPFAM" id="SSF52009">
    <property type="entry name" value="Phosphohistidine domain"/>
    <property type="match status" value="1"/>
</dbReference>
<dbReference type="InterPro" id="IPR051549">
    <property type="entry name" value="PEP_Utilizing_Enz"/>
</dbReference>
<evidence type="ECO:0000256" key="5">
    <source>
        <dbReference type="ARBA" id="ARBA00022989"/>
    </source>
</evidence>
<dbReference type="InterPro" id="IPR008279">
    <property type="entry name" value="PEP-util_enz_mobile_dom"/>
</dbReference>
<dbReference type="GO" id="GO:0008654">
    <property type="term" value="P:phospholipid biosynthetic process"/>
    <property type="evidence" value="ECO:0007669"/>
    <property type="project" value="UniProtKB-KW"/>
</dbReference>
<dbReference type="InterPro" id="IPR002192">
    <property type="entry name" value="PPDK_AMP/ATP-bd"/>
</dbReference>
<evidence type="ECO:0000256" key="6">
    <source>
        <dbReference type="ARBA" id="ARBA00023098"/>
    </source>
</evidence>
<keyword evidence="3" id="KW-0808">Transferase</keyword>
<feature type="transmembrane region" description="Helical" evidence="10">
    <location>
        <begin position="12"/>
        <end position="32"/>
    </location>
</feature>
<dbReference type="SMART" id="SM01207">
    <property type="entry name" value="G3P_acyltransf"/>
    <property type="match status" value="1"/>
</dbReference>
<accession>A0A563VLV4</accession>
<dbReference type="InterPro" id="IPR036637">
    <property type="entry name" value="Phosphohistidine_dom_sf"/>
</dbReference>
<evidence type="ECO:0000256" key="7">
    <source>
        <dbReference type="ARBA" id="ARBA00023136"/>
    </source>
</evidence>
<organism evidence="13 14">
    <name type="scientific">Hyella patelloides LEGE 07179</name>
    <dbReference type="NCBI Taxonomy" id="945734"/>
    <lineage>
        <taxon>Bacteria</taxon>
        <taxon>Bacillati</taxon>
        <taxon>Cyanobacteriota</taxon>
        <taxon>Cyanophyceae</taxon>
        <taxon>Pleurocapsales</taxon>
        <taxon>Hyellaceae</taxon>
        <taxon>Hyella</taxon>
    </lineage>
</organism>
<dbReference type="GO" id="GO:0016301">
    <property type="term" value="F:kinase activity"/>
    <property type="evidence" value="ECO:0007669"/>
    <property type="project" value="UniProtKB-KW"/>
</dbReference>
<dbReference type="Proteomes" id="UP000320055">
    <property type="component" value="Unassembled WGS sequence"/>
</dbReference>
<evidence type="ECO:0000259" key="11">
    <source>
        <dbReference type="Pfam" id="PF00391"/>
    </source>
</evidence>
<evidence type="ECO:0000256" key="1">
    <source>
        <dbReference type="ARBA" id="ARBA00022475"/>
    </source>
</evidence>
<evidence type="ECO:0000313" key="14">
    <source>
        <dbReference type="Proteomes" id="UP000320055"/>
    </source>
</evidence>
<evidence type="ECO:0000256" key="10">
    <source>
        <dbReference type="SAM" id="Phobius"/>
    </source>
</evidence>
<dbReference type="Gene3D" id="3.30.1490.20">
    <property type="entry name" value="ATP-grasp fold, A domain"/>
    <property type="match status" value="1"/>
</dbReference>
<dbReference type="RefSeq" id="WP_144870374.1">
    <property type="nucleotide sequence ID" value="NZ_LR213898.1"/>
</dbReference>
<dbReference type="Pfam" id="PF00391">
    <property type="entry name" value="PEP-utilizers"/>
    <property type="match status" value="1"/>
</dbReference>
<keyword evidence="8" id="KW-0594">Phospholipid biosynthesis</keyword>
<gene>
    <name evidence="13" type="ORF">H1P_1470009</name>
</gene>
<keyword evidence="14" id="KW-1185">Reference proteome</keyword>
<dbReference type="Pfam" id="PF02660">
    <property type="entry name" value="G3P_acyltransf"/>
    <property type="match status" value="1"/>
</dbReference>
<keyword evidence="2" id="KW-0444">Lipid biosynthesis</keyword>
<sequence length="980" mass="108495">MDSTFAPIWGSLIVFIVCPLLGGLPLIDWITYALTGRQLTKMGTGNVSVSAAFYHGGKVAGILAVISEAAKGIIAVLLTRMFFPRASVWELLALIGLVMGRYWMGKGAGTTNVTWGILAHDIRVFAITILLGGVSFTINRDRQKGKIGILVILAIVIGLFHPNNPEYWVAAISLSGLLWWIYQQIPDDLDLSPNKVHTQSSKVFRFFQAEKNIVSLDSKLDRNKVGSKAANLALVKGMGYTVPDGWVLSPGEDAQALVNYLQPSPEQPLVVRSSALDEDSESASAAGQYLSILHIASKEALKTAILDCQASYLAKSAQSYRQKNQQEAGGMAVLVQEQIAGVYSGVAFSRDPVNSLNNGVAIEALPGNATKVVSGKFTPQRYQVILPELPSSGSPDRNTPNQIVITPKPDEIADSIPRDILESVALLAREMEEIFRGTPQDIEWTHDGEQLWLLQVRPITTLETIWTRKIASEVIPGQIHPLTWSINQPLTCGVWGELFTIVLGKKARDLDFNQTATLHYDRAYFNASLLGNIFLRMGLPPESLEFLTRGEKFSKPPIISTIKNIPGLWRLLQREWQLETDFKRDYQQKFEPLLTELTENQTQDLTATEIIARVDIIIEALEQATYYSILAPLSFAIRQGLLKVSLEDLDNSQTPEITSMQALAIIAADTRKLIAKEQITMNSCASLFAYLAENTEGESILNRFNHWLAQYGYLGDVATDIAIPRWLDNPRPVRQMFSRFFFDTVACEKAKTVSTQSTISWLDKLVQTRLNLKGKVSEVYNKLLAHLRWSLLVLETTWLSEDILLEAGDIFFLKLTEIKEIVANINTPDIKNIIDSRKQKWEQESKLKIIPYLVYGNPDTSLLKINPLILTTSNVLSGIGTSQGQIEGTIKVVSNLQQNIQNIDKKTILVVPYTDAGWSPLLALAGGLIAEVGGRLSHGAIIAREYGIPAVMDIPYATQLLHDGKKVRINGQTGIVEILD</sequence>
<dbReference type="GO" id="GO:0005886">
    <property type="term" value="C:plasma membrane"/>
    <property type="evidence" value="ECO:0007669"/>
    <property type="project" value="InterPro"/>
</dbReference>
<keyword evidence="1" id="KW-1003">Cell membrane</keyword>
<reference evidence="13 14" key="1">
    <citation type="submission" date="2019-01" db="EMBL/GenBank/DDBJ databases">
        <authorList>
            <person name="Brito A."/>
        </authorList>
    </citation>
    <scope>NUCLEOTIDE SEQUENCE [LARGE SCALE GENOMIC DNA]</scope>
    <source>
        <strain evidence="13">1</strain>
    </source>
</reference>